<comment type="caution">
    <text evidence="7">The sequence shown here is derived from an EMBL/GenBank/DDBJ whole genome shotgun (WGS) entry which is preliminary data.</text>
</comment>
<dbReference type="InterPro" id="IPR011989">
    <property type="entry name" value="ARM-like"/>
</dbReference>
<dbReference type="Proteomes" id="UP001381693">
    <property type="component" value="Unassembled WGS sequence"/>
</dbReference>
<reference evidence="7 8" key="1">
    <citation type="submission" date="2023-11" db="EMBL/GenBank/DDBJ databases">
        <title>Halocaridina rubra genome assembly.</title>
        <authorList>
            <person name="Smith C."/>
        </authorList>
    </citation>
    <scope>NUCLEOTIDE SEQUENCE [LARGE SCALE GENOMIC DNA]</scope>
    <source>
        <strain evidence="7">EP-1</strain>
        <tissue evidence="7">Whole</tissue>
    </source>
</reference>
<evidence type="ECO:0000313" key="8">
    <source>
        <dbReference type="Proteomes" id="UP001381693"/>
    </source>
</evidence>
<dbReference type="Gene3D" id="1.25.10.10">
    <property type="entry name" value="Leucine-rich Repeat Variant"/>
    <property type="match status" value="1"/>
</dbReference>
<feature type="compositionally biased region" description="Polar residues" evidence="5">
    <location>
        <begin position="550"/>
        <end position="586"/>
    </location>
</feature>
<sequence length="673" mass="73800">MGPGSELTLLLVNTIQRDLAAPNALQVAAALASLPTVVTPDLTLTFIRALTHCLAHQQVYIRRRAASMIGVVATRCGEQLQDESPDQVAHLLHLLTDQDPGVALAAVNSITKVYKGCGCHKPDLRDQIANSAAHLLTQALNGSLPRDYHVNALPAPFVQIQMLRVLQQLSDKDWQVPEVVTDALKSVVEQPWGGKELALYSVLLECIFTITTLPHHDKLTSSALKVVLGFLKSTNIDLKYVGLKALARVFSVLEEALTPNHLEAVLDCLYHSNASLQSKTLSLLCAMANSYNYQAVCITLLEFSTRVKDASAREFIFGELSSILTSHCLDIPWSLELLSPLVLNRAEPDVRLLSALIAVFEKGFAREDYWKTATDASQELLLKVFSLTPLPEAFLPLIASILNLHYKKDPKQVSKYFTDTFIEKLKVSHCLGENDNVILSCLKNIGLYDETVCSEVLSLLWPYAKHSDLKLRESSREVCKWLSNPKLSLRVIENQQEILNGRIELDLTLSFLDNFVVEALESGATPFKPFCVAMANTDFEDKGVVDLNETQWSTPTGSEDAQSSAPSTSTHVTSGTSQSNVLNRSTVVPLKNVWSTKGRSRKKSEGETSTKSRLGSQTASQGNLLGPDDDEDEATEGSVELADEAQEDKDAAASQRLHLTQALLSGLGMTRAK</sequence>
<dbReference type="PANTHER" id="PTHR22780">
    <property type="entry name" value="ADAPTIN, ALPHA/GAMMA/EPSILON"/>
    <property type="match status" value="1"/>
</dbReference>
<dbReference type="InterPro" id="IPR016024">
    <property type="entry name" value="ARM-type_fold"/>
</dbReference>
<accession>A0AAN8WB17</accession>
<dbReference type="AlphaFoldDB" id="A0AAN8WB17"/>
<keyword evidence="3" id="KW-0653">Protein transport</keyword>
<dbReference type="SUPFAM" id="SSF48371">
    <property type="entry name" value="ARM repeat"/>
    <property type="match status" value="1"/>
</dbReference>
<dbReference type="EMBL" id="JAXCGZ010023661">
    <property type="protein sequence ID" value="KAK7006781.1"/>
    <property type="molecule type" value="Genomic_DNA"/>
</dbReference>
<proteinExistence type="predicted"/>
<evidence type="ECO:0000256" key="4">
    <source>
        <dbReference type="ARBA" id="ARBA00023136"/>
    </source>
</evidence>
<dbReference type="GO" id="GO:0030117">
    <property type="term" value="C:membrane coat"/>
    <property type="evidence" value="ECO:0007669"/>
    <property type="project" value="InterPro"/>
</dbReference>
<dbReference type="GO" id="GO:0016192">
    <property type="term" value="P:vesicle-mediated transport"/>
    <property type="evidence" value="ECO:0007669"/>
    <property type="project" value="InterPro"/>
</dbReference>
<dbReference type="GO" id="GO:0006886">
    <property type="term" value="P:intracellular protein transport"/>
    <property type="evidence" value="ECO:0007669"/>
    <property type="project" value="InterPro"/>
</dbReference>
<evidence type="ECO:0000259" key="6">
    <source>
        <dbReference type="Pfam" id="PF01602"/>
    </source>
</evidence>
<name>A0AAN8WB17_HALRR</name>
<gene>
    <name evidence="7" type="ORF">SK128_007583</name>
</gene>
<feature type="domain" description="Clathrin/coatomer adaptor adaptin-like N-terminal" evidence="6">
    <location>
        <begin position="5"/>
        <end position="338"/>
    </location>
</feature>
<dbReference type="Pfam" id="PF01602">
    <property type="entry name" value="Adaptin_N"/>
    <property type="match status" value="1"/>
</dbReference>
<dbReference type="GO" id="GO:0012505">
    <property type="term" value="C:endomembrane system"/>
    <property type="evidence" value="ECO:0007669"/>
    <property type="project" value="UniProtKB-SubCell"/>
</dbReference>
<organism evidence="7 8">
    <name type="scientific">Halocaridina rubra</name>
    <name type="common">Hawaiian red shrimp</name>
    <dbReference type="NCBI Taxonomy" id="373956"/>
    <lineage>
        <taxon>Eukaryota</taxon>
        <taxon>Metazoa</taxon>
        <taxon>Ecdysozoa</taxon>
        <taxon>Arthropoda</taxon>
        <taxon>Crustacea</taxon>
        <taxon>Multicrustacea</taxon>
        <taxon>Malacostraca</taxon>
        <taxon>Eumalacostraca</taxon>
        <taxon>Eucarida</taxon>
        <taxon>Decapoda</taxon>
        <taxon>Pleocyemata</taxon>
        <taxon>Caridea</taxon>
        <taxon>Atyoidea</taxon>
        <taxon>Atyidae</taxon>
        <taxon>Halocaridina</taxon>
    </lineage>
</organism>
<comment type="subcellular location">
    <subcellularLocation>
        <location evidence="1">Endomembrane system</location>
    </subcellularLocation>
</comment>
<evidence type="ECO:0000256" key="3">
    <source>
        <dbReference type="ARBA" id="ARBA00022927"/>
    </source>
</evidence>
<evidence type="ECO:0000313" key="7">
    <source>
        <dbReference type="EMBL" id="KAK7006781.1"/>
    </source>
</evidence>
<evidence type="ECO:0000256" key="5">
    <source>
        <dbReference type="SAM" id="MobiDB-lite"/>
    </source>
</evidence>
<feature type="compositionally biased region" description="Acidic residues" evidence="5">
    <location>
        <begin position="627"/>
        <end position="647"/>
    </location>
</feature>
<protein>
    <recommendedName>
        <fullName evidence="6">Clathrin/coatomer adaptor adaptin-like N-terminal domain-containing protein</fullName>
    </recommendedName>
</protein>
<keyword evidence="2" id="KW-0813">Transport</keyword>
<keyword evidence="4" id="KW-0472">Membrane</keyword>
<feature type="compositionally biased region" description="Polar residues" evidence="5">
    <location>
        <begin position="611"/>
        <end position="623"/>
    </location>
</feature>
<evidence type="ECO:0000256" key="1">
    <source>
        <dbReference type="ARBA" id="ARBA00004308"/>
    </source>
</evidence>
<keyword evidence="8" id="KW-1185">Reference proteome</keyword>
<evidence type="ECO:0000256" key="2">
    <source>
        <dbReference type="ARBA" id="ARBA00022448"/>
    </source>
</evidence>
<dbReference type="InterPro" id="IPR050840">
    <property type="entry name" value="Adaptor_Complx_Large_Subunit"/>
</dbReference>
<feature type="region of interest" description="Disordered" evidence="5">
    <location>
        <begin position="550"/>
        <end position="653"/>
    </location>
</feature>
<dbReference type="InterPro" id="IPR002553">
    <property type="entry name" value="Clathrin/coatomer_adapt-like_N"/>
</dbReference>